<dbReference type="Gene3D" id="3.40.50.10540">
    <property type="entry name" value="Crotonobetainyl-coa:carnitine coa-transferase, domain 1"/>
    <property type="match status" value="1"/>
</dbReference>
<evidence type="ECO:0000313" key="3">
    <source>
        <dbReference type="Proteomes" id="UP001058271"/>
    </source>
</evidence>
<accession>A0ABY5ZBK5</accession>
<keyword evidence="1 2" id="KW-0808">Transferase</keyword>
<keyword evidence="3" id="KW-1185">Reference proteome</keyword>
<dbReference type="InterPro" id="IPR003673">
    <property type="entry name" value="CoA-Trfase_fam_III"/>
</dbReference>
<evidence type="ECO:0000313" key="2">
    <source>
        <dbReference type="EMBL" id="UWZ39242.1"/>
    </source>
</evidence>
<reference evidence="2" key="1">
    <citation type="submission" date="2021-04" db="EMBL/GenBank/DDBJ databases">
        <title>Biosynthetic gene clusters of Dactylosporangioum roseum.</title>
        <authorList>
            <person name="Hartkoorn R.C."/>
            <person name="Beaudoing E."/>
            <person name="Hot D."/>
            <person name="Moureu S."/>
        </authorList>
    </citation>
    <scope>NUCLEOTIDE SEQUENCE</scope>
    <source>
        <strain evidence="2">NRRL B-16295</strain>
    </source>
</reference>
<dbReference type="InterPro" id="IPR044855">
    <property type="entry name" value="CoA-Trfase_III_dom3_sf"/>
</dbReference>
<dbReference type="Pfam" id="PF02515">
    <property type="entry name" value="CoA_transf_3"/>
    <property type="match status" value="1"/>
</dbReference>
<dbReference type="InterPro" id="IPR050483">
    <property type="entry name" value="CoA-transferase_III_domain"/>
</dbReference>
<dbReference type="RefSeq" id="WP_260728642.1">
    <property type="nucleotide sequence ID" value="NZ_BAAABS010000015.1"/>
</dbReference>
<dbReference type="EMBL" id="CP073721">
    <property type="protein sequence ID" value="UWZ39242.1"/>
    <property type="molecule type" value="Genomic_DNA"/>
</dbReference>
<gene>
    <name evidence="2" type="ORF">Drose_13985</name>
</gene>
<proteinExistence type="predicted"/>
<protein>
    <submittedName>
        <fullName evidence="2">CoA transferase</fullName>
    </submittedName>
</protein>
<dbReference type="PANTHER" id="PTHR48207:SF4">
    <property type="entry name" value="BLL6097 PROTEIN"/>
    <property type="match status" value="1"/>
</dbReference>
<dbReference type="PANTHER" id="PTHR48207">
    <property type="entry name" value="SUCCINATE--HYDROXYMETHYLGLUTARATE COA-TRANSFERASE"/>
    <property type="match status" value="1"/>
</dbReference>
<dbReference type="InterPro" id="IPR023606">
    <property type="entry name" value="CoA-Trfase_III_dom_1_sf"/>
</dbReference>
<evidence type="ECO:0000256" key="1">
    <source>
        <dbReference type="ARBA" id="ARBA00022679"/>
    </source>
</evidence>
<dbReference type="GO" id="GO:0016740">
    <property type="term" value="F:transferase activity"/>
    <property type="evidence" value="ECO:0007669"/>
    <property type="project" value="UniProtKB-KW"/>
</dbReference>
<name>A0ABY5ZBK5_9ACTN</name>
<dbReference type="Proteomes" id="UP001058271">
    <property type="component" value="Chromosome"/>
</dbReference>
<dbReference type="Gene3D" id="3.30.1540.10">
    <property type="entry name" value="formyl-coa transferase, domain 3"/>
    <property type="match status" value="1"/>
</dbReference>
<sequence>MTGIPQGSPATQPVPLAGLRVVELGRFVAAPYAARLLGDLGADVVKVEGVAGDPFRTFVQGRPGGLSSSFTALNRNKRCLAVDLSTELGRRAVADLLRRADVFIENSRPGTMDKLGLGYEQVRADNARLVYCSISGFGETGPYVTRPGYDMIGQAVSGMASQLLDPEAPQVVGPNLADSITGLTAAYSVLAAIHARATTGEGQRVSLNLVGSALAFLGTEAQRYLDTGAVPGHLTRPSNSLSFVLRCLDDRLLAIHLSSPPKFWTGLLDVIARQDLATDPRFDTHHHRQAHYLELREVLAPIIGQRTAADWTAGLVAAGVPFALVNDMRQVFEDEQVQALGLLQTIGAGTGDEFATVGVPAQFSASPTEPMLPPPRLGEHSVQVLRALGYSARTVDAGIESGCFLTASPAAGSTSAAPSVAVVNG</sequence>
<dbReference type="SUPFAM" id="SSF89796">
    <property type="entry name" value="CoA-transferase family III (CaiB/BaiF)"/>
    <property type="match status" value="1"/>
</dbReference>
<organism evidence="2 3">
    <name type="scientific">Dactylosporangium roseum</name>
    <dbReference type="NCBI Taxonomy" id="47989"/>
    <lineage>
        <taxon>Bacteria</taxon>
        <taxon>Bacillati</taxon>
        <taxon>Actinomycetota</taxon>
        <taxon>Actinomycetes</taxon>
        <taxon>Micromonosporales</taxon>
        <taxon>Micromonosporaceae</taxon>
        <taxon>Dactylosporangium</taxon>
    </lineage>
</organism>